<feature type="transmembrane region" description="Helical" evidence="1">
    <location>
        <begin position="166"/>
        <end position="189"/>
    </location>
</feature>
<keyword evidence="1" id="KW-1133">Transmembrane helix</keyword>
<name>A0A7W7GZN0_9ACTN</name>
<evidence type="ECO:0000256" key="1">
    <source>
        <dbReference type="SAM" id="Phobius"/>
    </source>
</evidence>
<protein>
    <recommendedName>
        <fullName evidence="2">Putative sensor domain-containing protein</fullName>
    </recommendedName>
</protein>
<dbReference type="AlphaFoldDB" id="A0A7W7GZN0"/>
<gene>
    <name evidence="3" type="ORF">BJY16_004692</name>
</gene>
<evidence type="ECO:0000259" key="2">
    <source>
        <dbReference type="Pfam" id="PF13796"/>
    </source>
</evidence>
<sequence length="207" mass="22240">MTTTQLEVNLVPAPAARLLPRLLSDTRYALTGLPLAVASVIVAVTPFAAGLGLAVVWIGVPLLIFAMAVARRFADLERARIATVLGTAVRRPAYPTTIKARLTHPQSWRDVAHALLRWIPSTIAFVLTATWWSAMLGSLTWGAWGWSLPDGPGNHELPELLGITDSYGGIVLFYLALSVVFAITLPAVVRGAAVLEARFGRALLIRA</sequence>
<feature type="domain" description="Putative sensor" evidence="2">
    <location>
        <begin position="28"/>
        <end position="204"/>
    </location>
</feature>
<feature type="transmembrane region" description="Helical" evidence="1">
    <location>
        <begin position="27"/>
        <end position="45"/>
    </location>
</feature>
<keyword evidence="1" id="KW-0472">Membrane</keyword>
<dbReference type="Pfam" id="PF13796">
    <property type="entry name" value="Sensor"/>
    <property type="match status" value="1"/>
</dbReference>
<dbReference type="Proteomes" id="UP000546162">
    <property type="component" value="Unassembled WGS sequence"/>
</dbReference>
<evidence type="ECO:0000313" key="4">
    <source>
        <dbReference type="Proteomes" id="UP000546162"/>
    </source>
</evidence>
<reference evidence="3 4" key="1">
    <citation type="submission" date="2020-08" db="EMBL/GenBank/DDBJ databases">
        <title>Sequencing the genomes of 1000 actinobacteria strains.</title>
        <authorList>
            <person name="Klenk H.-P."/>
        </authorList>
    </citation>
    <scope>NUCLEOTIDE SEQUENCE [LARGE SCALE GENOMIC DNA]</scope>
    <source>
        <strain evidence="3 4">DSM 45809</strain>
    </source>
</reference>
<dbReference type="EMBL" id="JACHNB010000001">
    <property type="protein sequence ID" value="MBB4741233.1"/>
    <property type="molecule type" value="Genomic_DNA"/>
</dbReference>
<comment type="caution">
    <text evidence="3">The sequence shown here is derived from an EMBL/GenBank/DDBJ whole genome shotgun (WGS) entry which is preliminary data.</text>
</comment>
<dbReference type="InterPro" id="IPR025828">
    <property type="entry name" value="Put_sensor_dom"/>
</dbReference>
<keyword evidence="1" id="KW-0812">Transmembrane</keyword>
<proteinExistence type="predicted"/>
<evidence type="ECO:0000313" key="3">
    <source>
        <dbReference type="EMBL" id="MBB4741233.1"/>
    </source>
</evidence>
<accession>A0A7W7GZN0</accession>
<keyword evidence="4" id="KW-1185">Reference proteome</keyword>
<feature type="transmembrane region" description="Helical" evidence="1">
    <location>
        <begin position="51"/>
        <end position="70"/>
    </location>
</feature>
<feature type="transmembrane region" description="Helical" evidence="1">
    <location>
        <begin position="123"/>
        <end position="146"/>
    </location>
</feature>
<dbReference type="RefSeq" id="WP_185041742.1">
    <property type="nucleotide sequence ID" value="NZ_BAABFG010000005.1"/>
</dbReference>
<organism evidence="3 4">
    <name type="scientific">Actinoplanes octamycinicus</name>
    <dbReference type="NCBI Taxonomy" id="135948"/>
    <lineage>
        <taxon>Bacteria</taxon>
        <taxon>Bacillati</taxon>
        <taxon>Actinomycetota</taxon>
        <taxon>Actinomycetes</taxon>
        <taxon>Micromonosporales</taxon>
        <taxon>Micromonosporaceae</taxon>
        <taxon>Actinoplanes</taxon>
    </lineage>
</organism>